<evidence type="ECO:0000256" key="1">
    <source>
        <dbReference type="SAM" id="MobiDB-lite"/>
    </source>
</evidence>
<dbReference type="STRING" id="1229780.BN381_130305"/>
<proteinExistence type="predicted"/>
<reference evidence="3 4" key="1">
    <citation type="journal article" date="2013" name="ISME J.">
        <title>Metabolic model for the filamentous 'Candidatus Microthrix parvicella' based on genomic and metagenomic analyses.</title>
        <authorList>
            <person name="Jon McIlroy S."/>
            <person name="Kristiansen R."/>
            <person name="Albertsen M."/>
            <person name="Michael Karst S."/>
            <person name="Rossetti S."/>
            <person name="Lund Nielsen J."/>
            <person name="Tandoi V."/>
            <person name="James Seviour R."/>
            <person name="Nielsen P.H."/>
        </authorList>
    </citation>
    <scope>NUCLEOTIDE SEQUENCE [LARGE SCALE GENOMIC DNA]</scope>
    <source>
        <strain evidence="3 4">RN1</strain>
    </source>
</reference>
<keyword evidence="2" id="KW-0812">Transmembrane</keyword>
<sequence>MPAAELEKGEVLVGDVARARIWVGLLIVTLLTLAFLGLAPTGEGTYFCDVPPVARLFQPEAEAAPAGFPDEGAPSANQPEADVPVA</sequence>
<evidence type="ECO:0000313" key="3">
    <source>
        <dbReference type="EMBL" id="CCM62747.1"/>
    </source>
</evidence>
<dbReference type="Proteomes" id="UP000018291">
    <property type="component" value="Unassembled WGS sequence"/>
</dbReference>
<keyword evidence="2" id="KW-0472">Membrane</keyword>
<dbReference type="HOGENOM" id="CLU_2492103_0_0_11"/>
<comment type="caution">
    <text evidence="3">The sequence shown here is derived from an EMBL/GenBank/DDBJ whole genome shotgun (WGS) entry which is preliminary data.</text>
</comment>
<accession>R4Z2B5</accession>
<name>R4Z2B5_9ACTN</name>
<evidence type="ECO:0000313" key="4">
    <source>
        <dbReference type="Proteomes" id="UP000018291"/>
    </source>
</evidence>
<feature type="transmembrane region" description="Helical" evidence="2">
    <location>
        <begin position="20"/>
        <end position="39"/>
    </location>
</feature>
<evidence type="ECO:0000256" key="2">
    <source>
        <dbReference type="SAM" id="Phobius"/>
    </source>
</evidence>
<keyword evidence="4" id="KW-1185">Reference proteome</keyword>
<gene>
    <name evidence="3" type="ORF">BN381_130305</name>
</gene>
<dbReference type="EMBL" id="CANL01000005">
    <property type="protein sequence ID" value="CCM62747.1"/>
    <property type="molecule type" value="Genomic_DNA"/>
</dbReference>
<organism evidence="3 4">
    <name type="scientific">Candidatus Neomicrothrix parvicella RN1</name>
    <dbReference type="NCBI Taxonomy" id="1229780"/>
    <lineage>
        <taxon>Bacteria</taxon>
        <taxon>Bacillati</taxon>
        <taxon>Actinomycetota</taxon>
        <taxon>Acidimicrobiia</taxon>
        <taxon>Acidimicrobiales</taxon>
        <taxon>Microthrixaceae</taxon>
        <taxon>Candidatus Neomicrothrix</taxon>
    </lineage>
</organism>
<protein>
    <submittedName>
        <fullName evidence="3">Uncharacterized protein</fullName>
    </submittedName>
</protein>
<keyword evidence="2" id="KW-1133">Transmembrane helix</keyword>
<dbReference type="AlphaFoldDB" id="R4Z2B5"/>
<feature type="region of interest" description="Disordered" evidence="1">
    <location>
        <begin position="64"/>
        <end position="86"/>
    </location>
</feature>